<dbReference type="GeneID" id="31015690"/>
<dbReference type="Proteomes" id="UP000183809">
    <property type="component" value="Unassembled WGS sequence"/>
</dbReference>
<accession>A0A1J9QUP2</accession>
<protein>
    <submittedName>
        <fullName evidence="1">Uncharacterized protein</fullName>
    </submittedName>
</protein>
<dbReference type="RefSeq" id="XP_020128420.1">
    <property type="nucleotide sequence ID" value="XM_020275429.1"/>
</dbReference>
<evidence type="ECO:0000313" key="1">
    <source>
        <dbReference type="EMBL" id="OJD32160.1"/>
    </source>
</evidence>
<keyword evidence="2" id="KW-1185">Reference proteome</keyword>
<name>A0A1J9QUP2_9PEZI</name>
<organism evidence="1 2">
    <name type="scientific">Diplodia corticola</name>
    <dbReference type="NCBI Taxonomy" id="236234"/>
    <lineage>
        <taxon>Eukaryota</taxon>
        <taxon>Fungi</taxon>
        <taxon>Dikarya</taxon>
        <taxon>Ascomycota</taxon>
        <taxon>Pezizomycotina</taxon>
        <taxon>Dothideomycetes</taxon>
        <taxon>Dothideomycetes incertae sedis</taxon>
        <taxon>Botryosphaeriales</taxon>
        <taxon>Botryosphaeriaceae</taxon>
        <taxon>Diplodia</taxon>
    </lineage>
</organism>
<gene>
    <name evidence="1" type="ORF">BKCO1_4000021</name>
</gene>
<dbReference type="AlphaFoldDB" id="A0A1J9QUP2"/>
<reference evidence="1 2" key="1">
    <citation type="submission" date="2016-10" db="EMBL/GenBank/DDBJ databases">
        <title>Proteomics and genomics reveal pathogen-plant mechanisms compatible with a hemibiotrophic lifestyle of Diplodia corticola.</title>
        <authorList>
            <person name="Fernandes I."/>
            <person name="De Jonge R."/>
            <person name="Van De Peer Y."/>
            <person name="Devreese B."/>
            <person name="Alves A."/>
            <person name="Esteves A.C."/>
        </authorList>
    </citation>
    <scope>NUCLEOTIDE SEQUENCE [LARGE SCALE GENOMIC DNA]</scope>
    <source>
        <strain evidence="1 2">CBS 112549</strain>
    </source>
</reference>
<sequence>MVQEEFFVIGTYKKSWVGYKCKRCVELLYLKDQNPPPYTCDGPNCGKILAPHWSNSNKLLSAEAEYESHDGIMVIHYTFGDEPAASEASSSR</sequence>
<proteinExistence type="predicted"/>
<comment type="caution">
    <text evidence="1">The sequence shown here is derived from an EMBL/GenBank/DDBJ whole genome shotgun (WGS) entry which is preliminary data.</text>
</comment>
<evidence type="ECO:0000313" key="2">
    <source>
        <dbReference type="Proteomes" id="UP000183809"/>
    </source>
</evidence>
<dbReference type="EMBL" id="MNUE01000040">
    <property type="protein sequence ID" value="OJD32160.1"/>
    <property type="molecule type" value="Genomic_DNA"/>
</dbReference>